<gene>
    <name evidence="3" type="ORF">CCMP2556_LOCUS51337</name>
</gene>
<keyword evidence="2" id="KW-1133">Transmembrane helix</keyword>
<feature type="compositionally biased region" description="Basic and acidic residues" evidence="1">
    <location>
        <begin position="1625"/>
        <end position="1637"/>
    </location>
</feature>
<dbReference type="EMBL" id="CAXAMN010027384">
    <property type="protein sequence ID" value="CAK9110431.1"/>
    <property type="molecule type" value="Genomic_DNA"/>
</dbReference>
<evidence type="ECO:0000256" key="1">
    <source>
        <dbReference type="SAM" id="MobiDB-lite"/>
    </source>
</evidence>
<dbReference type="Proteomes" id="UP001642484">
    <property type="component" value="Unassembled WGS sequence"/>
</dbReference>
<feature type="compositionally biased region" description="Polar residues" evidence="1">
    <location>
        <begin position="1042"/>
        <end position="1055"/>
    </location>
</feature>
<sequence>MSINLSVLWAPNVQFAPLSDIVIVDLPPWLNITNACDSLISSVSTFGQCRLTGAQLQFHLGEALSTGQVMDFQFGASNPSAEVVKSLPRGELSLIKVSHVRTVVSAGETLLQSLATSAVTSHAVQLALPVLQVRQTHPFLAMAGHFPTNLEVKFRLASAGADQVWLDTQSSGKPMDFTEVQCHMAADEGRTSVLLFGRVSCHPGGHIDMEVDAVLIRLSSRLRVDFSYFDPTRLYTLKARNIRLGFAPGPADLTVASSTAARSINSSDFSQAVLLDRSSSEDRGGFQVAGQLRLQALGSGSFASLSADAMFGTASFIVADRWHFLTIAFVLQVPVLANELLVVYPATGVDLGDEVEVALGLAALGSNFSTSLWDLSDHVDDIFSVHNQLNLQRPSYSQRLDLVFSSPPTALPANQVASVQLYARARFVPSSSQSGWLLLTSRRKAWAQVGVTNTNIELWPEGQLQVVPSFDPRTTMVSFSSTASSALILVTLLFVPSIQIQSGSWLRVTAPDMFVWYGPCLEGSTPPGLVKTDQCKRGLAPHILLLLLILDLEPGTAAELWMQVLTPPQLSWPNLWEVAALQMEESEEGTTSTASTTKPGFFPPMDAKVGERDLQGSQSSVLPLQLTRLDGFQLDGLEAALGPMKPLIASDEAGVNPLLLSFRLRAAPQLLFEELQLAATPLRVKLTAPYPVVVMCPSPHMVGVEGESRNGTMLYESNVSSRGWRLLSTQQRLARLVRCTPLGWRGEPEAGEEATASATSQSPGLASTESSFVVMEIGSPMQIGDDEWVALPVQAHARDQLLAEKASRSWALELLGDYILARTELVGGTPNRLMAFQAPLSPLPLSLSLGRCSGPFCAALAADSTQEAFPAAALLVGRGRGVRIDFAISLSKALKPTAAGLAGSRWTRAFNGRSEFNADIVLGSFIQLTAPQPLKWLNDCSIANTSGFSPGIWRCVCDGNSAYLHIMGYSQAPSIPLREVLTIQGVSLASVDAENAVATLPLSTLWVAAWYEDGALLHQLLVESHWTEDVLDMSLREELSEESNGTDQSSQSSAHEQVATVELEQDSQDLEECLQIERSYYPCPRGMYAYGIRAVSLGASDSLNSVQLLCREELDIGTNHTQWQPRSGATGVIGNRQLLTLDAAHATLDSTTTKIACDEGASGLLVGLTFHGQGLTAACMPWALVEREMSWLESGEESSSLGAESPAGNCTGLVPINGSENWADCQGIQHLRPCPNPDKCCCNKNFQYSELSQTCDACQQQDSADVKEQMRLCPLGMAVVGLDAWESQIEHEDLPSPLLISTICSLRLHCGPLNLRHWSGMDKGPKVSAFWEPLVEDAGLELPGLANLGSFEWWHYAAAAGAALLLLCCCYRCCCRTSQANVFGDVQPKSKVSQRRVLGLVILPFSLAWGFAIKPVAAAIFTFILEPFWRRALQPVLAWLLASRLARIIGGILRRLWKLLTYCCPCLRRFERFSAKQLWQTIRNPVAASKNARAKVARRLELRRQVMAGTFSAEKSKDDLVNQLKRGEIDEDELAIRQREIDDLVKTVQLMSDKKSMVDRMKKSKESLKSLGKASKEPSHNPDEEGSQPKGVAFCCCRRLPTKSIDEEDFDIPQAHVEVETEAQPDEKLPQEGKDNDEGGTFGEEEWEEEGVDDDEIVDPSSSSDSSTSSDHQAPGPVSARPREPNTSRL</sequence>
<feature type="compositionally biased region" description="Acidic residues" evidence="1">
    <location>
        <begin position="1643"/>
        <end position="1658"/>
    </location>
</feature>
<evidence type="ECO:0000256" key="2">
    <source>
        <dbReference type="SAM" id="Phobius"/>
    </source>
</evidence>
<comment type="caution">
    <text evidence="3">The sequence shown here is derived from an EMBL/GenBank/DDBJ whole genome shotgun (WGS) entry which is preliminary data.</text>
</comment>
<keyword evidence="2" id="KW-0812">Transmembrane</keyword>
<feature type="compositionally biased region" description="Low complexity" evidence="1">
    <location>
        <begin position="1659"/>
        <end position="1671"/>
    </location>
</feature>
<feature type="transmembrane region" description="Helical" evidence="2">
    <location>
        <begin position="1353"/>
        <end position="1374"/>
    </location>
</feature>
<keyword evidence="4" id="KW-1185">Reference proteome</keyword>
<feature type="compositionally biased region" description="Basic and acidic residues" evidence="1">
    <location>
        <begin position="1681"/>
        <end position="1690"/>
    </location>
</feature>
<name>A0ABP0SDP3_9DINO</name>
<feature type="compositionally biased region" description="Basic and acidic residues" evidence="1">
    <location>
        <begin position="1555"/>
        <end position="1583"/>
    </location>
</feature>
<accession>A0ABP0SDP3</accession>
<reference evidence="3 4" key="1">
    <citation type="submission" date="2024-02" db="EMBL/GenBank/DDBJ databases">
        <authorList>
            <person name="Chen Y."/>
            <person name="Shah S."/>
            <person name="Dougan E. K."/>
            <person name="Thang M."/>
            <person name="Chan C."/>
        </authorList>
    </citation>
    <scope>NUCLEOTIDE SEQUENCE [LARGE SCALE GENOMIC DNA]</scope>
</reference>
<feature type="region of interest" description="Disordered" evidence="1">
    <location>
        <begin position="1620"/>
        <end position="1690"/>
    </location>
</feature>
<feature type="transmembrane region" description="Helical" evidence="2">
    <location>
        <begin position="1397"/>
        <end position="1424"/>
    </location>
</feature>
<feature type="region of interest" description="Disordered" evidence="1">
    <location>
        <begin position="1555"/>
        <end position="1590"/>
    </location>
</feature>
<feature type="region of interest" description="Disordered" evidence="1">
    <location>
        <begin position="1037"/>
        <end position="1064"/>
    </location>
</feature>
<evidence type="ECO:0000313" key="3">
    <source>
        <dbReference type="EMBL" id="CAK9110431.1"/>
    </source>
</evidence>
<proteinExistence type="predicted"/>
<evidence type="ECO:0000313" key="4">
    <source>
        <dbReference type="Proteomes" id="UP001642484"/>
    </source>
</evidence>
<keyword evidence="2" id="KW-0472">Membrane</keyword>
<organism evidence="3 4">
    <name type="scientific">Durusdinium trenchii</name>
    <dbReference type="NCBI Taxonomy" id="1381693"/>
    <lineage>
        <taxon>Eukaryota</taxon>
        <taxon>Sar</taxon>
        <taxon>Alveolata</taxon>
        <taxon>Dinophyceae</taxon>
        <taxon>Suessiales</taxon>
        <taxon>Symbiodiniaceae</taxon>
        <taxon>Durusdinium</taxon>
    </lineage>
</organism>
<protein>
    <submittedName>
        <fullName evidence="3">Uncharacterized protein</fullName>
    </submittedName>
</protein>